<dbReference type="InterPro" id="IPR036890">
    <property type="entry name" value="HATPase_C_sf"/>
</dbReference>
<dbReference type="GO" id="GO:0016020">
    <property type="term" value="C:membrane"/>
    <property type="evidence" value="ECO:0007669"/>
    <property type="project" value="InterPro"/>
</dbReference>
<gene>
    <name evidence="3" type="ORF">ACU52_14070</name>
</gene>
<dbReference type="InterPro" id="IPR050640">
    <property type="entry name" value="Bact_2-comp_sensor_kinase"/>
</dbReference>
<dbReference type="SUPFAM" id="SSF48452">
    <property type="entry name" value="TPR-like"/>
    <property type="match status" value="1"/>
</dbReference>
<dbReference type="GO" id="GO:0000155">
    <property type="term" value="F:phosphorelay sensor kinase activity"/>
    <property type="evidence" value="ECO:0007669"/>
    <property type="project" value="InterPro"/>
</dbReference>
<feature type="chain" id="PRO_5034919901" description="Signal transduction histidine kinase internal region domain-containing protein" evidence="1">
    <location>
        <begin position="23"/>
        <end position="670"/>
    </location>
</feature>
<name>A0A8E1QVP3_9BACT</name>
<evidence type="ECO:0000256" key="1">
    <source>
        <dbReference type="SAM" id="SignalP"/>
    </source>
</evidence>
<proteinExistence type="predicted"/>
<dbReference type="Gene3D" id="3.30.565.10">
    <property type="entry name" value="Histidine kinase-like ATPase, C-terminal domain"/>
    <property type="match status" value="1"/>
</dbReference>
<dbReference type="AlphaFoldDB" id="A0A8E1QVP3"/>
<dbReference type="Gene3D" id="1.25.40.10">
    <property type="entry name" value="Tetratricopeptide repeat domain"/>
    <property type="match status" value="2"/>
</dbReference>
<dbReference type="InterPro" id="IPR019734">
    <property type="entry name" value="TPR_rpt"/>
</dbReference>
<dbReference type="Pfam" id="PF13181">
    <property type="entry name" value="TPR_8"/>
    <property type="match status" value="2"/>
</dbReference>
<evidence type="ECO:0000313" key="3">
    <source>
        <dbReference type="EMBL" id="KOO65930.1"/>
    </source>
</evidence>
<keyword evidence="4" id="KW-1185">Reference proteome</keyword>
<dbReference type="SMART" id="SM00028">
    <property type="entry name" value="TPR"/>
    <property type="match status" value="4"/>
</dbReference>
<feature type="domain" description="Signal transduction histidine kinase internal region" evidence="2">
    <location>
        <begin position="468"/>
        <end position="542"/>
    </location>
</feature>
<dbReference type="PANTHER" id="PTHR34220:SF7">
    <property type="entry name" value="SENSOR HISTIDINE KINASE YPDA"/>
    <property type="match status" value="1"/>
</dbReference>
<reference evidence="3 4" key="1">
    <citation type="submission" date="2015-06" db="EMBL/GenBank/DDBJ databases">
        <title>Prevotella sp. 109, sp. nov., a novel member of the family Prevotellaceae isolated from human faeces.</title>
        <authorList>
            <person name="Shkoporov A.N."/>
            <person name="Chaplin A.V."/>
            <person name="Kafarskaia L.I."/>
            <person name="Efimov B.A."/>
        </authorList>
    </citation>
    <scope>NUCLEOTIDE SEQUENCE [LARGE SCALE GENOMIC DNA]</scope>
    <source>
        <strain evidence="3 4">109</strain>
    </source>
</reference>
<dbReference type="Proteomes" id="UP000036951">
    <property type="component" value="Unassembled WGS sequence"/>
</dbReference>
<dbReference type="SUPFAM" id="SSF55874">
    <property type="entry name" value="ATPase domain of HSP90 chaperone/DNA topoisomerase II/histidine kinase"/>
    <property type="match status" value="1"/>
</dbReference>
<comment type="caution">
    <text evidence="3">The sequence shown here is derived from an EMBL/GenBank/DDBJ whole genome shotgun (WGS) entry which is preliminary data.</text>
</comment>
<dbReference type="PANTHER" id="PTHR34220">
    <property type="entry name" value="SENSOR HISTIDINE KINASE YPDA"/>
    <property type="match status" value="1"/>
</dbReference>
<dbReference type="EMBL" id="LFQU01000049">
    <property type="protein sequence ID" value="KOO65930.1"/>
    <property type="molecule type" value="Genomic_DNA"/>
</dbReference>
<dbReference type="InterPro" id="IPR010559">
    <property type="entry name" value="Sig_transdc_His_kin_internal"/>
</dbReference>
<dbReference type="PROSITE" id="PS51257">
    <property type="entry name" value="PROKAR_LIPOPROTEIN"/>
    <property type="match status" value="1"/>
</dbReference>
<sequence length="670" mass="77302">MCRLAAVSAVAALLCMSVMSCSDDGKRGDERKPEHEAALKSLDDSIFVKSEYVMRTMREGMANAADSLDYYDFYLRWLRYRVSLDSPDTMRLNWDGPFGFLKRQKPTPRVRGMMGFLYNAKGSYYHKFHYNPHETIDLYHKSYECIMGSDMEYRLPDVCANLGDAYVAVNDMPHAAMWYRRALYLSDSLRLPKETNVSLYMGLGRIYLNLGDFKEALRCYQVSDRNFGLMPLNLKLYFLNNYGNYYYYAEDYPSALAIFLRLKKLLEQSRMEQSYEMYLCKVNMADVYLNLGNMAEAYKYLDEAETFFGSINDDMAIYYCHTIRIGLALKKGDVNEVRRILEAENINTVVDFNLVNIRQRYLREYYAKTGNYKKAYENLMGSIERNDSLKHNTANMRTSEIMMRYTQDTLKLHHQIVLQGKDADIRRARWVMYVVALAAVMLVLLFLYLLTYMRKRRLQTYMQLMQLKLANARSRISPHFIFNVLNNSISKTGSRDADELMALTKLIRANLKMSDKYYVSLKEELGFVRYYISVERSSIGDDFEFSVEAPPDDVLQNVMVPSMFIQILVENAIKHGLKRRAGHKSLRVSVVMEGSRCNIAVTDNGAGFDIRHSDPNSTGTGLKVIRSSINIINRNNKRKIRLGIRNLTGDDGKVAGCEVSLSLPLGLKNS</sequence>
<protein>
    <recommendedName>
        <fullName evidence="2">Signal transduction histidine kinase internal region domain-containing protein</fullName>
    </recommendedName>
</protein>
<accession>A0A8E1QVP3</accession>
<dbReference type="InterPro" id="IPR011990">
    <property type="entry name" value="TPR-like_helical_dom_sf"/>
</dbReference>
<feature type="signal peptide" evidence="1">
    <location>
        <begin position="1"/>
        <end position="22"/>
    </location>
</feature>
<organism evidence="3 4">
    <name type="scientific">Xylanibacter rarus</name>
    <dbReference type="NCBI Taxonomy" id="1676614"/>
    <lineage>
        <taxon>Bacteria</taxon>
        <taxon>Pseudomonadati</taxon>
        <taxon>Bacteroidota</taxon>
        <taxon>Bacteroidia</taxon>
        <taxon>Bacteroidales</taxon>
        <taxon>Prevotellaceae</taxon>
        <taxon>Xylanibacter</taxon>
    </lineage>
</organism>
<keyword evidence="1" id="KW-0732">Signal</keyword>
<evidence type="ECO:0000313" key="4">
    <source>
        <dbReference type="Proteomes" id="UP000036951"/>
    </source>
</evidence>
<dbReference type="Pfam" id="PF06580">
    <property type="entry name" value="His_kinase"/>
    <property type="match status" value="1"/>
</dbReference>
<evidence type="ECO:0000259" key="2">
    <source>
        <dbReference type="Pfam" id="PF06580"/>
    </source>
</evidence>